<proteinExistence type="inferred from homology"/>
<dbReference type="Proteomes" id="UP000076770">
    <property type="component" value="Chromosome i"/>
</dbReference>
<dbReference type="SUPFAM" id="SSF50800">
    <property type="entry name" value="PK beta-barrel domain-like"/>
    <property type="match status" value="1"/>
</dbReference>
<evidence type="ECO:0000259" key="14">
    <source>
        <dbReference type="Pfam" id="PF00224"/>
    </source>
</evidence>
<keyword evidence="8" id="KW-0067">ATP-binding</keyword>
<dbReference type="PANTHER" id="PTHR11817">
    <property type="entry name" value="PYRUVATE KINASE"/>
    <property type="match status" value="1"/>
</dbReference>
<dbReference type="EMBL" id="LT549890">
    <property type="protein sequence ID" value="SAI84569.1"/>
    <property type="molecule type" value="Genomic_DNA"/>
</dbReference>
<evidence type="ECO:0000256" key="10">
    <source>
        <dbReference type="ARBA" id="ARBA00023152"/>
    </source>
</evidence>
<dbReference type="UniPathway" id="UPA00109">
    <property type="reaction ID" value="UER00188"/>
</dbReference>
<dbReference type="Gene3D" id="3.20.20.60">
    <property type="entry name" value="Phosphoenolpyruvate-binding domains"/>
    <property type="match status" value="1"/>
</dbReference>
<evidence type="ECO:0000256" key="8">
    <source>
        <dbReference type="ARBA" id="ARBA00022840"/>
    </source>
</evidence>
<evidence type="ECO:0000256" key="12">
    <source>
        <dbReference type="NCBIfam" id="TIGR01064"/>
    </source>
</evidence>
<dbReference type="InterPro" id="IPR001697">
    <property type="entry name" value="Pyr_Knase"/>
</dbReference>
<dbReference type="AlphaFoldDB" id="A0A157SZY8"/>
<dbReference type="GO" id="GO:0005524">
    <property type="term" value="F:ATP binding"/>
    <property type="evidence" value="ECO:0007669"/>
    <property type="project" value="UniProtKB-KW"/>
</dbReference>
<evidence type="ECO:0000313" key="16">
    <source>
        <dbReference type="EMBL" id="SAI84569.1"/>
    </source>
</evidence>
<evidence type="ECO:0000313" key="17">
    <source>
        <dbReference type="Proteomes" id="UP000076770"/>
    </source>
</evidence>
<keyword evidence="4 13" id="KW-0808">Transferase</keyword>
<dbReference type="Pfam" id="PF02887">
    <property type="entry name" value="PK_C"/>
    <property type="match status" value="1"/>
</dbReference>
<dbReference type="GO" id="GO:0000287">
    <property type="term" value="F:magnesium ion binding"/>
    <property type="evidence" value="ECO:0007669"/>
    <property type="project" value="UniProtKB-UniRule"/>
</dbReference>
<dbReference type="InterPro" id="IPR015795">
    <property type="entry name" value="Pyrv_Knase_C"/>
</dbReference>
<dbReference type="InterPro" id="IPR036918">
    <property type="entry name" value="Pyrv_Knase_C_sf"/>
</dbReference>
<feature type="domain" description="Pyruvate kinase barrel" evidence="14">
    <location>
        <begin position="1"/>
        <end position="304"/>
    </location>
</feature>
<dbReference type="GO" id="GO:0030955">
    <property type="term" value="F:potassium ion binding"/>
    <property type="evidence" value="ECO:0007669"/>
    <property type="project" value="UniProtKB-UniRule"/>
</dbReference>
<keyword evidence="11 16" id="KW-0670">Pyruvate</keyword>
<dbReference type="GeneID" id="1455222"/>
<evidence type="ECO:0000256" key="3">
    <source>
        <dbReference type="ARBA" id="ARBA00012142"/>
    </source>
</evidence>
<dbReference type="OrthoDB" id="56298at2157"/>
<keyword evidence="6" id="KW-0547">Nucleotide-binding</keyword>
<dbReference type="SUPFAM" id="SSF52935">
    <property type="entry name" value="PK C-terminal domain-like"/>
    <property type="match status" value="1"/>
</dbReference>
<feature type="domain" description="Pyruvate kinase C-terminal" evidence="15">
    <location>
        <begin position="331"/>
        <end position="444"/>
    </location>
</feature>
<name>A0A157SZY8_SACSO</name>
<keyword evidence="7 13" id="KW-0418">Kinase</keyword>
<dbReference type="PATRIC" id="fig|2287.9.peg.1024"/>
<dbReference type="InterPro" id="IPR040442">
    <property type="entry name" value="Pyrv_kinase-like_dom_sf"/>
</dbReference>
<evidence type="ECO:0000256" key="1">
    <source>
        <dbReference type="ARBA" id="ARBA00004997"/>
    </source>
</evidence>
<evidence type="ECO:0000256" key="13">
    <source>
        <dbReference type="RuleBase" id="RU000504"/>
    </source>
</evidence>
<evidence type="ECO:0000256" key="5">
    <source>
        <dbReference type="ARBA" id="ARBA00022723"/>
    </source>
</evidence>
<dbReference type="PROSITE" id="PS00110">
    <property type="entry name" value="PYRUVATE_KINASE"/>
    <property type="match status" value="1"/>
</dbReference>
<dbReference type="GO" id="GO:0016301">
    <property type="term" value="F:kinase activity"/>
    <property type="evidence" value="ECO:0007669"/>
    <property type="project" value="UniProtKB-KW"/>
</dbReference>
<sequence>MRKTKIVATLGPSSEEKVKELAEYVDVFRINFAHGDETSHRKYFDLIRTYAPESSIIVDLPGPKLRLGELKEPIEVKKGDKIVFSQKDGIPVDDELFYSAVKENSDILIADGTIRVRVKSKAKDRVEGTVIEGGILLSRKGINIPNVNLKSGITDNDLKLLKRALDLGADYIGLSFVISENDVKKVKEFVGDEAWVIAKIEKSEALKNLTNIVNESDGIMVARGDLGVETGLENLPLIQRRIVRTSRVFGKPVILATQVLTSMINSPIPTRAEIIDISNSIMQGVDSIMLSDETAIGNYPVESVRTLHNIISNVEKSVKHRPIGPLNSESDAIALAAVNASKVSKADVIVVYSRSGNSILRVSRLRPERNIIGVSPDPRLAKKFKLCYGVIPISINKKMQSIDEIIDVSAKLMQEKIKDLKFKKIVIVGGDPKQEAGKTNFVIVKTLEQQKK</sequence>
<dbReference type="Pfam" id="PF00224">
    <property type="entry name" value="PK"/>
    <property type="match status" value="1"/>
</dbReference>
<dbReference type="SMR" id="A0A157SZY8"/>
<dbReference type="GO" id="GO:0004743">
    <property type="term" value="F:pyruvate kinase activity"/>
    <property type="evidence" value="ECO:0007669"/>
    <property type="project" value="UniProtKB-UniRule"/>
</dbReference>
<evidence type="ECO:0000256" key="6">
    <source>
        <dbReference type="ARBA" id="ARBA00022741"/>
    </source>
</evidence>
<accession>A0A157SZY8</accession>
<reference evidence="17" key="1">
    <citation type="submission" date="2016-04" db="EMBL/GenBank/DDBJ databases">
        <authorList>
            <person name="Shah S.A."/>
            <person name="Garrett R.A."/>
        </authorList>
    </citation>
    <scope>NUCLEOTIDE SEQUENCE [LARGE SCALE GENOMIC DNA]</scope>
    <source>
        <strain evidence="17">ATCC 35091 / DSM 1616 / JCM 8930 / NBRC 15331 / P1</strain>
    </source>
</reference>
<comment type="pathway">
    <text evidence="1 13">Carbohydrate degradation; glycolysis; pyruvate from D-glyceraldehyde 3-phosphate: step 5/5.</text>
</comment>
<evidence type="ECO:0000259" key="15">
    <source>
        <dbReference type="Pfam" id="PF02887"/>
    </source>
</evidence>
<dbReference type="GeneID" id="27427302"/>
<dbReference type="SUPFAM" id="SSF51621">
    <property type="entry name" value="Phosphoenolpyruvate/pyruvate domain"/>
    <property type="match status" value="1"/>
</dbReference>
<comment type="similarity">
    <text evidence="2 13">Belongs to the pyruvate kinase family.</text>
</comment>
<dbReference type="PRINTS" id="PR01050">
    <property type="entry name" value="PYRUVTKNASE"/>
</dbReference>
<dbReference type="InterPro" id="IPR011037">
    <property type="entry name" value="Pyrv_Knase-like_insert_dom_sf"/>
</dbReference>
<keyword evidence="9 13" id="KW-0460">Magnesium</keyword>
<organism evidence="16 17">
    <name type="scientific">Saccharolobus solfataricus</name>
    <name type="common">Sulfolobus solfataricus</name>
    <dbReference type="NCBI Taxonomy" id="2287"/>
    <lineage>
        <taxon>Archaea</taxon>
        <taxon>Thermoproteota</taxon>
        <taxon>Thermoprotei</taxon>
        <taxon>Sulfolobales</taxon>
        <taxon>Sulfolobaceae</taxon>
        <taxon>Saccharolobus</taxon>
    </lineage>
</organism>
<dbReference type="Gene3D" id="2.40.33.10">
    <property type="entry name" value="PK beta-barrel domain-like"/>
    <property type="match status" value="1"/>
</dbReference>
<comment type="catalytic activity">
    <reaction evidence="13">
        <text>pyruvate + ATP = phosphoenolpyruvate + ADP + H(+)</text>
        <dbReference type="Rhea" id="RHEA:18157"/>
        <dbReference type="ChEBI" id="CHEBI:15361"/>
        <dbReference type="ChEBI" id="CHEBI:15378"/>
        <dbReference type="ChEBI" id="CHEBI:30616"/>
        <dbReference type="ChEBI" id="CHEBI:58702"/>
        <dbReference type="ChEBI" id="CHEBI:456216"/>
        <dbReference type="EC" id="2.7.1.40"/>
    </reaction>
</comment>
<evidence type="ECO:0000256" key="4">
    <source>
        <dbReference type="ARBA" id="ARBA00022679"/>
    </source>
</evidence>
<evidence type="ECO:0000256" key="9">
    <source>
        <dbReference type="ARBA" id="ARBA00022842"/>
    </source>
</evidence>
<dbReference type="InterPro" id="IPR015813">
    <property type="entry name" value="Pyrv/PenolPyrv_kinase-like_dom"/>
</dbReference>
<protein>
    <recommendedName>
        <fullName evidence="3 12">Pyruvate kinase</fullName>
        <ecNumber evidence="3 12">2.7.1.40</ecNumber>
    </recommendedName>
</protein>
<evidence type="ECO:0000256" key="7">
    <source>
        <dbReference type="ARBA" id="ARBA00022777"/>
    </source>
</evidence>
<dbReference type="NCBIfam" id="TIGR01064">
    <property type="entry name" value="pyruv_kin"/>
    <property type="match status" value="1"/>
</dbReference>
<dbReference type="InterPro" id="IPR015793">
    <property type="entry name" value="Pyrv_Knase_brl"/>
</dbReference>
<gene>
    <name evidence="16" type="ORF">SSOP1_1015</name>
</gene>
<dbReference type="RefSeq" id="WP_010923158.1">
    <property type="nucleotide sequence ID" value="NZ_LT549890.1"/>
</dbReference>
<evidence type="ECO:0000256" key="2">
    <source>
        <dbReference type="ARBA" id="ARBA00008663"/>
    </source>
</evidence>
<dbReference type="InterPro" id="IPR015806">
    <property type="entry name" value="Pyrv_Knase_insert_dom_sf"/>
</dbReference>
<dbReference type="EC" id="2.7.1.40" evidence="3 12"/>
<evidence type="ECO:0000256" key="11">
    <source>
        <dbReference type="ARBA" id="ARBA00023317"/>
    </source>
</evidence>
<keyword evidence="5" id="KW-0479">Metal-binding</keyword>
<dbReference type="Gene3D" id="3.40.1380.20">
    <property type="entry name" value="Pyruvate kinase, C-terminal domain"/>
    <property type="match status" value="1"/>
</dbReference>
<keyword evidence="10 13" id="KW-0324">Glycolysis</keyword>
<dbReference type="InterPro" id="IPR018209">
    <property type="entry name" value="Pyrv_Knase_AS"/>
</dbReference>